<evidence type="ECO:0000313" key="3">
    <source>
        <dbReference type="Proteomes" id="UP000757232"/>
    </source>
</evidence>
<evidence type="ECO:0000256" key="1">
    <source>
        <dbReference type="SAM" id="MobiDB-lite"/>
    </source>
</evidence>
<protein>
    <recommendedName>
        <fullName evidence="4">Maintenance of telomere capping protein 1</fullName>
    </recommendedName>
</protein>
<dbReference type="OrthoDB" id="5594977at2759"/>
<accession>A0A9Q5HSP7</accession>
<comment type="caution">
    <text evidence="2">The sequence shown here is derived from an EMBL/GenBank/DDBJ whole genome shotgun (WGS) entry which is preliminary data.</text>
</comment>
<dbReference type="PANTHER" id="PTHR28265:SF1">
    <property type="entry name" value="MAINTENANCE OF TELOMERE CAPPING PROTEIN 1"/>
    <property type="match status" value="1"/>
</dbReference>
<dbReference type="AlphaFoldDB" id="A0A9Q5HSP7"/>
<sequence length="426" mass="46065">MSKSKSKAEEALQFLDDLDNLTPVPGAPGSNAPPANSTNPSDPADVLKFIDEMTQKTSEPTRQTAASLERPASRASLTAGTARKAAERVRVGSPAPSSAGTAAAAAPKGDATSRSSTPARQDASAESAGAISASKSGWGWGSVWTSASAALQQARSVVDEGVKHLPKSDQAAKWREEVLNRVPLNKEQLEKLGHDLRTVGYSTLTDLLNVVAPPISEHEVIQVWSSHDMEGFEGVEALIYKALARVMEQVEGGDLVVNKGHESKPRESTSQRNMNAVEGLETAFRLAEANIEELARSNPKTEPKQSTAQIPTAYSSVFMRIQPFYISLPIPGAKISEKSPAELTHLQFLLYLSDPEHQLTHSTVTQVIPAKWIDHWETQEWVEDVVAEALRTGLETVGQEYIVSRMGWIKEGTSGRGTPDKQEETK</sequence>
<keyword evidence="3" id="KW-1185">Reference proteome</keyword>
<dbReference type="Pfam" id="PF10310">
    <property type="entry name" value="DUF5427"/>
    <property type="match status" value="1"/>
</dbReference>
<proteinExistence type="predicted"/>
<dbReference type="InterPro" id="IPR018814">
    <property type="entry name" value="DUF5427"/>
</dbReference>
<dbReference type="Proteomes" id="UP000757232">
    <property type="component" value="Unassembled WGS sequence"/>
</dbReference>
<feature type="compositionally biased region" description="Low complexity" evidence="1">
    <location>
        <begin position="92"/>
        <end position="110"/>
    </location>
</feature>
<dbReference type="EMBL" id="LNZH02000211">
    <property type="protein sequence ID" value="OCB85239.1"/>
    <property type="molecule type" value="Genomic_DNA"/>
</dbReference>
<dbReference type="PANTHER" id="PTHR28265">
    <property type="entry name" value="MAINTENANCE OF TELOMERE CAPPING PROTEIN 1"/>
    <property type="match status" value="1"/>
</dbReference>
<evidence type="ECO:0000313" key="2">
    <source>
        <dbReference type="EMBL" id="OCB85239.1"/>
    </source>
</evidence>
<gene>
    <name evidence="2" type="ORF">A7U60_g7866</name>
</gene>
<feature type="region of interest" description="Disordered" evidence="1">
    <location>
        <begin position="1"/>
        <end position="128"/>
    </location>
</feature>
<organism evidence="2 3">
    <name type="scientific">Sanghuangporus baumii</name>
    <name type="common">Phellinus baumii</name>
    <dbReference type="NCBI Taxonomy" id="108892"/>
    <lineage>
        <taxon>Eukaryota</taxon>
        <taxon>Fungi</taxon>
        <taxon>Dikarya</taxon>
        <taxon>Basidiomycota</taxon>
        <taxon>Agaricomycotina</taxon>
        <taxon>Agaricomycetes</taxon>
        <taxon>Hymenochaetales</taxon>
        <taxon>Hymenochaetaceae</taxon>
        <taxon>Sanghuangporus</taxon>
    </lineage>
</organism>
<feature type="compositionally biased region" description="Polar residues" evidence="1">
    <location>
        <begin position="55"/>
        <end position="66"/>
    </location>
</feature>
<name>A0A9Q5HSP7_SANBA</name>
<evidence type="ECO:0008006" key="4">
    <source>
        <dbReference type="Google" id="ProtNLM"/>
    </source>
</evidence>
<feature type="compositionally biased region" description="Basic and acidic residues" evidence="1">
    <location>
        <begin position="1"/>
        <end position="10"/>
    </location>
</feature>
<feature type="compositionally biased region" description="Low complexity" evidence="1">
    <location>
        <begin position="23"/>
        <end position="44"/>
    </location>
</feature>
<reference evidence="2" key="1">
    <citation type="submission" date="2016-06" db="EMBL/GenBank/DDBJ databases">
        <title>Draft Genome sequence of the fungus Inonotus baumii.</title>
        <authorList>
            <person name="Zhu H."/>
            <person name="Lin W."/>
        </authorList>
    </citation>
    <scope>NUCLEOTIDE SEQUENCE</scope>
    <source>
        <strain evidence="2">821</strain>
    </source>
</reference>